<reference evidence="13" key="2">
    <citation type="submission" date="2021-04" db="EMBL/GenBank/DDBJ databases">
        <authorList>
            <person name="Gilroy R."/>
        </authorList>
    </citation>
    <scope>NUCLEOTIDE SEQUENCE</scope>
    <source>
        <strain evidence="13">ChiGjej1B1-98</strain>
    </source>
</reference>
<dbReference type="InterPro" id="IPR013785">
    <property type="entry name" value="Aldolase_TIM"/>
</dbReference>
<feature type="binding site" evidence="11">
    <location>
        <position position="174"/>
    </location>
    <ligand>
        <name>substrate</name>
    </ligand>
</feature>
<feature type="binding site" evidence="11">
    <location>
        <position position="141"/>
    </location>
    <ligand>
        <name>FMN</name>
        <dbReference type="ChEBI" id="CHEBI:58210"/>
    </ligand>
</feature>
<organism evidence="13 14">
    <name type="scientific">Candidatus Agrococcus pullicola</name>
    <dbReference type="NCBI Taxonomy" id="2838429"/>
    <lineage>
        <taxon>Bacteria</taxon>
        <taxon>Bacillati</taxon>
        <taxon>Actinomycetota</taxon>
        <taxon>Actinomycetes</taxon>
        <taxon>Micrococcales</taxon>
        <taxon>Microbacteriaceae</taxon>
        <taxon>Agrococcus</taxon>
    </lineage>
</organism>
<comment type="caution">
    <text evidence="13">The sequence shown here is derived from an EMBL/GenBank/DDBJ whole genome shotgun (WGS) entry which is preliminary data.</text>
</comment>
<dbReference type="PROSITE" id="PS00911">
    <property type="entry name" value="DHODEHASE_1"/>
    <property type="match status" value="1"/>
</dbReference>
<keyword evidence="8 11" id="KW-0560">Oxidoreductase</keyword>
<protein>
    <recommendedName>
        <fullName evidence="11">Dihydroorotate dehydrogenase (quinone)</fullName>
        <ecNumber evidence="11">1.3.5.2</ecNumber>
    </recommendedName>
    <alternativeName>
        <fullName evidence="11">DHOdehase</fullName>
        <shortName evidence="11">DHOD</shortName>
        <shortName evidence="11">DHODase</shortName>
    </alternativeName>
    <alternativeName>
        <fullName evidence="11">Dihydroorotate oxidase</fullName>
    </alternativeName>
</protein>
<keyword evidence="11" id="KW-1003">Cell membrane</keyword>
<evidence type="ECO:0000256" key="11">
    <source>
        <dbReference type="HAMAP-Rule" id="MF_00225"/>
    </source>
</evidence>
<keyword evidence="5 11" id="KW-0285">Flavoprotein</keyword>
<evidence type="ECO:0000313" key="13">
    <source>
        <dbReference type="EMBL" id="HIY65673.1"/>
    </source>
</evidence>
<gene>
    <name evidence="11" type="primary">pyrD</name>
    <name evidence="13" type="ORF">H9830_05285</name>
</gene>
<evidence type="ECO:0000256" key="4">
    <source>
        <dbReference type="ARBA" id="ARBA00005359"/>
    </source>
</evidence>
<dbReference type="NCBIfam" id="NF003652">
    <property type="entry name" value="PRK05286.2-5"/>
    <property type="match status" value="1"/>
</dbReference>
<dbReference type="Proteomes" id="UP000824005">
    <property type="component" value="Unassembled WGS sequence"/>
</dbReference>
<comment type="similarity">
    <text evidence="4 11">Belongs to the dihydroorotate dehydrogenase family. Type 2 subfamily.</text>
</comment>
<feature type="domain" description="Dihydroorotate dehydrogenase catalytic" evidence="12">
    <location>
        <begin position="44"/>
        <end position="335"/>
    </location>
</feature>
<dbReference type="InterPro" id="IPR001295">
    <property type="entry name" value="Dihydroorotate_DH_CS"/>
</dbReference>
<evidence type="ECO:0000256" key="3">
    <source>
        <dbReference type="ARBA" id="ARBA00005161"/>
    </source>
</evidence>
<feature type="binding site" evidence="11">
    <location>
        <begin position="240"/>
        <end position="241"/>
    </location>
    <ligand>
        <name>substrate</name>
    </ligand>
</feature>
<feature type="binding site" evidence="11">
    <location>
        <position position="211"/>
    </location>
    <ligand>
        <name>FMN</name>
        <dbReference type="ChEBI" id="CHEBI:58210"/>
    </ligand>
</feature>
<dbReference type="GO" id="GO:0005737">
    <property type="term" value="C:cytoplasm"/>
    <property type="evidence" value="ECO:0007669"/>
    <property type="project" value="InterPro"/>
</dbReference>
<evidence type="ECO:0000256" key="6">
    <source>
        <dbReference type="ARBA" id="ARBA00022643"/>
    </source>
</evidence>
<sequence>MSAYELFFKSVLKHSDTELAHSAAKRIVQAAGVVRPGVRADATLRTKAMGREFPTPFGIAAGFDKNAQMVIGLGALGFGHVEVGTVTPRPQPGNPRPRQFRLVADRSLINRMGFNNEGLEAVAARLERVRRERRRPVVGVNIGKNKTTREESAAADYAVCAARLAPVADYLAVNVSSPNTPGLRGLQDVERLEPILAGVLEQAGSTPVLVKIAPDLDDDAVADIAALVSRLGLAGVIATNTTISRKGLVTDAQRLDEIGAGGLSGPPLRRRSLDVLRLLREVLPNDTTVISVGGVQGGLDVHERLMAGANLVQGFTEFIYSGPAWAQRVNKDLAALRAA</sequence>
<dbReference type="CDD" id="cd04738">
    <property type="entry name" value="DHOD_2_like"/>
    <property type="match status" value="1"/>
</dbReference>
<dbReference type="InterPro" id="IPR050074">
    <property type="entry name" value="DHO_dehydrogenase"/>
</dbReference>
<proteinExistence type="inferred from homology"/>
<dbReference type="HAMAP" id="MF_00225">
    <property type="entry name" value="DHO_dh_type2"/>
    <property type="match status" value="1"/>
</dbReference>
<accession>A0A9D2C9C3</accession>
<comment type="function">
    <text evidence="1 11">Catalyzes the conversion of dihydroorotate to orotate with quinone as electron acceptor.</text>
</comment>
<evidence type="ECO:0000256" key="5">
    <source>
        <dbReference type="ARBA" id="ARBA00022630"/>
    </source>
</evidence>
<dbReference type="AlphaFoldDB" id="A0A9D2C9C3"/>
<feature type="binding site" evidence="11">
    <location>
        <position position="239"/>
    </location>
    <ligand>
        <name>FMN</name>
        <dbReference type="ChEBI" id="CHEBI:58210"/>
    </ligand>
</feature>
<evidence type="ECO:0000256" key="8">
    <source>
        <dbReference type="ARBA" id="ARBA00023002"/>
    </source>
</evidence>
<dbReference type="Gene3D" id="3.20.20.70">
    <property type="entry name" value="Aldolase class I"/>
    <property type="match status" value="1"/>
</dbReference>
<dbReference type="GO" id="GO:0044205">
    <property type="term" value="P:'de novo' UMP biosynthetic process"/>
    <property type="evidence" value="ECO:0007669"/>
    <property type="project" value="UniProtKB-UniRule"/>
</dbReference>
<dbReference type="PROSITE" id="PS00912">
    <property type="entry name" value="DHODEHASE_2"/>
    <property type="match status" value="1"/>
</dbReference>
<comment type="subcellular location">
    <subcellularLocation>
        <location evidence="11">Cell membrane</location>
        <topology evidence="11">Peripheral membrane protein</topology>
    </subcellularLocation>
    <subcellularLocation>
        <location evidence="2">Membrane</location>
    </subcellularLocation>
</comment>
<evidence type="ECO:0000256" key="2">
    <source>
        <dbReference type="ARBA" id="ARBA00004370"/>
    </source>
</evidence>
<dbReference type="NCBIfam" id="TIGR01036">
    <property type="entry name" value="pyrD_sub2"/>
    <property type="match status" value="1"/>
</dbReference>
<evidence type="ECO:0000256" key="7">
    <source>
        <dbReference type="ARBA" id="ARBA00022975"/>
    </source>
</evidence>
<keyword evidence="7 11" id="KW-0665">Pyrimidine biosynthesis</keyword>
<dbReference type="Pfam" id="PF01180">
    <property type="entry name" value="DHO_dh"/>
    <property type="match status" value="1"/>
</dbReference>
<dbReference type="InterPro" id="IPR012135">
    <property type="entry name" value="Dihydroorotate_DH_1_2"/>
</dbReference>
<comment type="catalytic activity">
    <reaction evidence="10 11">
        <text>(S)-dihydroorotate + a quinone = orotate + a quinol</text>
        <dbReference type="Rhea" id="RHEA:30187"/>
        <dbReference type="ChEBI" id="CHEBI:24646"/>
        <dbReference type="ChEBI" id="CHEBI:30839"/>
        <dbReference type="ChEBI" id="CHEBI:30864"/>
        <dbReference type="ChEBI" id="CHEBI:132124"/>
        <dbReference type="EC" id="1.3.5.2"/>
    </reaction>
</comment>
<feature type="binding site" evidence="11">
    <location>
        <begin position="315"/>
        <end position="316"/>
    </location>
    <ligand>
        <name>FMN</name>
        <dbReference type="ChEBI" id="CHEBI:58210"/>
    </ligand>
</feature>
<dbReference type="PANTHER" id="PTHR48109:SF4">
    <property type="entry name" value="DIHYDROOROTATE DEHYDROGENASE (QUINONE), MITOCHONDRIAL"/>
    <property type="match status" value="1"/>
</dbReference>
<keyword evidence="6 11" id="KW-0288">FMN</keyword>
<feature type="active site" description="Nucleophile" evidence="11">
    <location>
        <position position="177"/>
    </location>
</feature>
<evidence type="ECO:0000259" key="12">
    <source>
        <dbReference type="Pfam" id="PF01180"/>
    </source>
</evidence>
<dbReference type="InterPro" id="IPR005720">
    <property type="entry name" value="Dihydroorotate_DH_cat"/>
</dbReference>
<dbReference type="EC" id="1.3.5.2" evidence="11"/>
<keyword evidence="9 11" id="KW-0472">Membrane</keyword>
<feature type="binding site" evidence="11">
    <location>
        <position position="294"/>
    </location>
    <ligand>
        <name>FMN</name>
        <dbReference type="ChEBI" id="CHEBI:58210"/>
    </ligand>
</feature>
<feature type="binding site" evidence="11">
    <location>
        <begin position="61"/>
        <end position="65"/>
    </location>
    <ligand>
        <name>FMN</name>
        <dbReference type="ChEBI" id="CHEBI:58210"/>
    </ligand>
</feature>
<dbReference type="GO" id="GO:0005886">
    <property type="term" value="C:plasma membrane"/>
    <property type="evidence" value="ECO:0007669"/>
    <property type="project" value="UniProtKB-SubCell"/>
</dbReference>
<name>A0A9D2C9C3_9MICO</name>
<dbReference type="PIRSF" id="PIRSF000164">
    <property type="entry name" value="DHO_oxidase"/>
    <property type="match status" value="1"/>
</dbReference>
<feature type="binding site" evidence="11">
    <location>
        <position position="85"/>
    </location>
    <ligand>
        <name>FMN</name>
        <dbReference type="ChEBI" id="CHEBI:58210"/>
    </ligand>
</feature>
<evidence type="ECO:0000256" key="9">
    <source>
        <dbReference type="ARBA" id="ARBA00023136"/>
    </source>
</evidence>
<feature type="binding site" evidence="11">
    <location>
        <position position="179"/>
    </location>
    <ligand>
        <name>substrate</name>
    </ligand>
</feature>
<evidence type="ECO:0000256" key="10">
    <source>
        <dbReference type="ARBA" id="ARBA00048639"/>
    </source>
</evidence>
<dbReference type="NCBIfam" id="NF003648">
    <property type="entry name" value="PRK05286.2-1"/>
    <property type="match status" value="1"/>
</dbReference>
<evidence type="ECO:0000313" key="14">
    <source>
        <dbReference type="Proteomes" id="UP000824005"/>
    </source>
</evidence>
<feature type="binding site" evidence="11">
    <location>
        <position position="174"/>
    </location>
    <ligand>
        <name>FMN</name>
        <dbReference type="ChEBI" id="CHEBI:58210"/>
    </ligand>
</feature>
<comment type="subunit">
    <text evidence="11">Monomer.</text>
</comment>
<dbReference type="GO" id="GO:0006207">
    <property type="term" value="P:'de novo' pyrimidine nucleobase biosynthetic process"/>
    <property type="evidence" value="ECO:0007669"/>
    <property type="project" value="UniProtKB-UniRule"/>
</dbReference>
<feature type="binding site" evidence="11">
    <location>
        <begin position="110"/>
        <end position="114"/>
    </location>
    <ligand>
        <name>substrate</name>
    </ligand>
</feature>
<dbReference type="EMBL" id="DXDC01000153">
    <property type="protein sequence ID" value="HIY65673.1"/>
    <property type="molecule type" value="Genomic_DNA"/>
</dbReference>
<dbReference type="GO" id="GO:0106430">
    <property type="term" value="F:dihydroorotate dehydrogenase (quinone) activity"/>
    <property type="evidence" value="ECO:0007669"/>
    <property type="project" value="UniProtKB-EC"/>
</dbReference>
<feature type="binding site" evidence="11">
    <location>
        <position position="265"/>
    </location>
    <ligand>
        <name>FMN</name>
        <dbReference type="ChEBI" id="CHEBI:58210"/>
    </ligand>
</feature>
<dbReference type="InterPro" id="IPR005719">
    <property type="entry name" value="Dihydroorotate_DH_2"/>
</dbReference>
<feature type="binding site" evidence="11">
    <location>
        <position position="65"/>
    </location>
    <ligand>
        <name>substrate</name>
    </ligand>
</feature>
<comment type="pathway">
    <text evidence="3 11">Pyrimidine metabolism; UMP biosynthesis via de novo pathway; orotate from (S)-dihydroorotate (quinone route): step 1/1.</text>
</comment>
<dbReference type="SUPFAM" id="SSF51395">
    <property type="entry name" value="FMN-linked oxidoreductases"/>
    <property type="match status" value="1"/>
</dbReference>
<dbReference type="PANTHER" id="PTHR48109">
    <property type="entry name" value="DIHYDROOROTATE DEHYDROGENASE (QUINONE), MITOCHONDRIAL-RELATED"/>
    <property type="match status" value="1"/>
</dbReference>
<evidence type="ECO:0000256" key="1">
    <source>
        <dbReference type="ARBA" id="ARBA00003125"/>
    </source>
</evidence>
<comment type="cofactor">
    <cofactor evidence="11">
        <name>FMN</name>
        <dbReference type="ChEBI" id="CHEBI:58210"/>
    </cofactor>
    <text evidence="11">Binds 1 FMN per subunit.</text>
</comment>
<reference evidence="13" key="1">
    <citation type="journal article" date="2021" name="PeerJ">
        <title>Extensive microbial diversity within the chicken gut microbiome revealed by metagenomics and culture.</title>
        <authorList>
            <person name="Gilroy R."/>
            <person name="Ravi A."/>
            <person name="Getino M."/>
            <person name="Pursley I."/>
            <person name="Horton D.L."/>
            <person name="Alikhan N.F."/>
            <person name="Baker D."/>
            <person name="Gharbi K."/>
            <person name="Hall N."/>
            <person name="Watson M."/>
            <person name="Adriaenssens E.M."/>
            <person name="Foster-Nyarko E."/>
            <person name="Jarju S."/>
            <person name="Secka A."/>
            <person name="Antonio M."/>
            <person name="Oren A."/>
            <person name="Chaudhuri R.R."/>
            <person name="La Ragione R."/>
            <person name="Hildebrand F."/>
            <person name="Pallen M.J."/>
        </authorList>
    </citation>
    <scope>NUCLEOTIDE SEQUENCE</scope>
    <source>
        <strain evidence="13">ChiGjej1B1-98</strain>
    </source>
</reference>